<dbReference type="InterPro" id="IPR025263">
    <property type="entry name" value="YhdP_central"/>
</dbReference>
<protein>
    <recommendedName>
        <fullName evidence="3">YhdP central domain-containing protein</fullName>
    </recommendedName>
</protein>
<dbReference type="OrthoDB" id="8521382at2"/>
<reference evidence="4 5" key="2">
    <citation type="journal article" date="2011" name="J. Bacteriol.">
        <title>Genomes of three methylotrophs from a single niche uncover genetic and metabolic divergence of Methylophilaceae.</title>
        <authorList>
            <person name="Lapidus A."/>
            <person name="Clum A."/>
            <person name="Labutti K."/>
            <person name="Kaluzhnaya M.G."/>
            <person name="Lim S."/>
            <person name="Beck D.A."/>
            <person name="Glavina Del Rio T."/>
            <person name="Nolan M."/>
            <person name="Mavromatis K."/>
            <person name="Huntemann M."/>
            <person name="Lucas S."/>
            <person name="Lidstrom M.E."/>
            <person name="Ivanova N."/>
            <person name="Chistoserdova L."/>
        </authorList>
    </citation>
    <scope>NUCLEOTIDE SEQUENCE [LARGE SCALE GENOMIC DNA]</scope>
    <source>
        <strain evidence="4 5">301</strain>
    </source>
</reference>
<dbReference type="eggNOG" id="COG3164">
    <property type="taxonomic scope" value="Bacteria"/>
</dbReference>
<keyword evidence="2" id="KW-0812">Transmembrane</keyword>
<name>D7DJ16_METV0</name>
<dbReference type="Proteomes" id="UP000000383">
    <property type="component" value="Chromosome"/>
</dbReference>
<accession>D7DJ16</accession>
<organism evidence="4 5">
    <name type="scientific">Methylotenera versatilis (strain 301)</name>
    <dbReference type="NCBI Taxonomy" id="666681"/>
    <lineage>
        <taxon>Bacteria</taxon>
        <taxon>Pseudomonadati</taxon>
        <taxon>Pseudomonadota</taxon>
        <taxon>Betaproteobacteria</taxon>
        <taxon>Nitrosomonadales</taxon>
        <taxon>Methylophilaceae</taxon>
        <taxon>Methylotenera</taxon>
    </lineage>
</organism>
<dbReference type="HOGENOM" id="CLU_003522_4_0_4"/>
<evidence type="ECO:0000313" key="4">
    <source>
        <dbReference type="EMBL" id="ADI30051.1"/>
    </source>
</evidence>
<feature type="region of interest" description="Disordered" evidence="1">
    <location>
        <begin position="1288"/>
        <end position="1315"/>
    </location>
</feature>
<dbReference type="InterPro" id="IPR011836">
    <property type="entry name" value="YhdP"/>
</dbReference>
<dbReference type="Pfam" id="PF13116">
    <property type="entry name" value="YhdP"/>
    <property type="match status" value="1"/>
</dbReference>
<dbReference type="RefSeq" id="WP_013148363.1">
    <property type="nucleotide sequence ID" value="NC_014207.1"/>
</dbReference>
<feature type="transmembrane region" description="Helical" evidence="2">
    <location>
        <begin position="12"/>
        <end position="35"/>
    </location>
</feature>
<proteinExistence type="predicted"/>
<feature type="compositionally biased region" description="Basic and acidic residues" evidence="1">
    <location>
        <begin position="1294"/>
        <end position="1303"/>
    </location>
</feature>
<evidence type="ECO:0000259" key="3">
    <source>
        <dbReference type="Pfam" id="PF13116"/>
    </source>
</evidence>
<evidence type="ECO:0000256" key="2">
    <source>
        <dbReference type="SAM" id="Phobius"/>
    </source>
</evidence>
<sequence length="1315" mass="144299">MVKKSLLKLYRIALLLATIIIVIFLMAALVIQFYVFPSINQYKDKIANYATQAAHQKVVIGNIKAGWQGINPHLSLSNIDLYDTENRPALALKNTDISFSWLSIPLLEPHLANFTIRSPELTIRRNLNGDIFVAGISMQGQSKPDLPNWLLRQSQLDVLNAKVVWLDEMRGAPALSLEKLNLQVVSPPWKSFIKNHRITLSTLVSAGTSEPIMINANVYGNDISRLSEWHGSIETKLKNANVVAFKPWFDYSPITQPIDLQSGVGSTDTTIEFAKSQVQSVTSNVALDNVQLLLKANTEPLILNKLVGELDWKSSATEQSFNVSHLTLNTSNGLTLKDAAGGYAKTQQGNEKFNLKLTHIDLAFIKAYLVQLPLPADIAQKINSLSPTGKLDNLLLSWEGKQSLTKKYQFNAKFNDLGILAYEKIPGFNNLTGEIKANQNSGKVSLNTQNAKLDFKDVLRWPIPVDKLSGDISWSINDKETTIKASQLNISSQHLAGILNAEYLMDGNKGGYLDLTGKFGKGNAKYASFYYPTILGKDTLHWLDTSILSGRADDINLTVKGRLADFPFVDSKNNLNAKLGLFRVTAKVSNSTLEYGTDWPVIEGLGLDLLFEGKRMELNANAGHIFGNQIVKSKTVIAQLDADSPILSIESELKGPTAEAIKFVNKSPVSTVTLGFTDDLKTSGQGKLNLGLKIPLQDLDSAQYKGLYQIINGSMDSASIPTLTNINGALAFTESSLSAKNINANAFSSPVIVNIDSGKDKIVHVTAKGRLNDEAIKQALLEQDPVNRSWVKGANYISGSTDWVSDITIQKPVVTINVRSDLVGITSRLPAPFNKAANERWNMRLDKKQDATTDTITINLANKLAAKIVRTGSSENLQIDRGSIRLNANATTNAINNNDLTSSVDLGNVKGLQVYGNLDYLDADAWRNVMLDFSGSSKQSPALPIQKLAIKINTLDIFDRRINQLKISNNADKDGLHANIQSKEISGDLQWISQNNGKLIARLTNLTIPEPAPNRTKTKEVVAKEFFKLEQDYPSLDITADNFEFNKKNFGALELIAYPQKDNWNIQKLKLSTPDGQISAEGQWNNWVRSPNTFLSITWDIKNLGKTLRNMGYPDTIKGGDGTLTGQLHWPGSPHEFNPAGMNGNFQLSLNKGQILKVQPGVGRLLGLLSLQSLPRRLTLDFRDLFSNGFAFDKIDATVKVNKGVMHSDNFVMSGPAADVNIKGETNLQKETQHLTVKVLPHVSDSISLAALAGGPLAGAVAFLAQKILKDPLNKIASSEYEIIGTWDNPQEVKSGEAKEAKPESSTNSLLNQSN</sequence>
<dbReference type="KEGG" id="meh:M301_1671"/>
<dbReference type="PANTHER" id="PTHR38690:SF1">
    <property type="entry name" value="PROTEASE"/>
    <property type="match status" value="1"/>
</dbReference>
<evidence type="ECO:0000256" key="1">
    <source>
        <dbReference type="SAM" id="MobiDB-lite"/>
    </source>
</evidence>
<keyword evidence="2" id="KW-1133">Transmembrane helix</keyword>
<evidence type="ECO:0000313" key="5">
    <source>
        <dbReference type="Proteomes" id="UP000000383"/>
    </source>
</evidence>
<keyword evidence="2" id="KW-0472">Membrane</keyword>
<feature type="compositionally biased region" description="Polar residues" evidence="1">
    <location>
        <begin position="1304"/>
        <end position="1315"/>
    </location>
</feature>
<feature type="domain" description="YhdP central" evidence="3">
    <location>
        <begin position="7"/>
        <end position="1291"/>
    </location>
</feature>
<gene>
    <name evidence="4" type="ordered locus">M301_1671</name>
</gene>
<keyword evidence="5" id="KW-1185">Reference proteome</keyword>
<dbReference type="PANTHER" id="PTHR38690">
    <property type="entry name" value="PROTEASE-RELATED"/>
    <property type="match status" value="1"/>
</dbReference>
<reference evidence="5" key="1">
    <citation type="submission" date="2010-05" db="EMBL/GenBank/DDBJ databases">
        <title>Complete sequence of Methylotenera sp. 301.</title>
        <authorList>
            <person name="Lucas S."/>
            <person name="Copeland A."/>
            <person name="Lapidus A."/>
            <person name="Cheng J.-F."/>
            <person name="Bruce D."/>
            <person name="Goodwin L."/>
            <person name="Pitluck S."/>
            <person name="Clum A."/>
            <person name="Land M."/>
            <person name="Hauser L."/>
            <person name="Kyrpides N."/>
            <person name="Ivanova N."/>
            <person name="Chistoservova L."/>
            <person name="Kalyuzhnaya M."/>
            <person name="Woyke T."/>
        </authorList>
    </citation>
    <scope>NUCLEOTIDE SEQUENCE [LARGE SCALE GENOMIC DNA]</scope>
    <source>
        <strain evidence="5">301</strain>
    </source>
</reference>
<dbReference type="NCBIfam" id="TIGR02099">
    <property type="entry name" value="YhdP family protein"/>
    <property type="match status" value="1"/>
</dbReference>
<dbReference type="STRING" id="666681.M301_1671"/>
<dbReference type="EMBL" id="CP002056">
    <property type="protein sequence ID" value="ADI30051.1"/>
    <property type="molecule type" value="Genomic_DNA"/>
</dbReference>